<name>A0AAN7XVY3_ELEMC</name>
<sequence length="160" mass="17507">MGKLGHHFRHQQAEIKKTNMSFSCLRSCNPNIHSVDHLYDGSTENGSLYSGSGTPPFCNSTTPPPFSGCVVCFEQCIHAVCDYVQKNLVMEGSGKPIALIKGECPTLLGKATNENVDLSGNHAGDPLLPFYIIFSMLGVIAIIAAVWGRKYYLKKKEVTR</sequence>
<dbReference type="AlphaFoldDB" id="A0AAN7XVY3"/>
<accession>A0AAN7XVY3</accession>
<reference evidence="2 3" key="2">
    <citation type="journal article" date="2023" name="Mol. Biol. Evol.">
        <title>Genomics of Secondarily Temperate Adaptation in the Only Non-Antarctic Icefish.</title>
        <authorList>
            <person name="Rivera-Colon A.G."/>
            <person name="Rayamajhi N."/>
            <person name="Minhas B.F."/>
            <person name="Madrigal G."/>
            <person name="Bilyk K.T."/>
            <person name="Yoon V."/>
            <person name="Hune M."/>
            <person name="Gregory S."/>
            <person name="Cheng C.H.C."/>
            <person name="Catchen J.M."/>
        </authorList>
    </citation>
    <scope>NUCLEOTIDE SEQUENCE [LARGE SCALE GENOMIC DNA]</scope>
    <source>
        <strain evidence="2">JMC-PN-2008</strain>
    </source>
</reference>
<evidence type="ECO:0000313" key="2">
    <source>
        <dbReference type="EMBL" id="KAK5869435.1"/>
    </source>
</evidence>
<keyword evidence="1" id="KW-1133">Transmembrane helix</keyword>
<proteinExistence type="predicted"/>
<feature type="transmembrane region" description="Helical" evidence="1">
    <location>
        <begin position="128"/>
        <end position="147"/>
    </location>
</feature>
<reference evidence="2 3" key="1">
    <citation type="journal article" date="2023" name="Genes (Basel)">
        <title>Chromosome-Level Genome Assembly and Circadian Gene Repertoire of the Patagonia Blennie Eleginops maclovinus-The Closest Ancestral Proxy of Antarctic Cryonotothenioids.</title>
        <authorList>
            <person name="Cheng C.C."/>
            <person name="Rivera-Colon A.G."/>
            <person name="Minhas B.F."/>
            <person name="Wilson L."/>
            <person name="Rayamajhi N."/>
            <person name="Vargas-Chacoff L."/>
            <person name="Catchen J.M."/>
        </authorList>
    </citation>
    <scope>NUCLEOTIDE SEQUENCE [LARGE SCALE GENOMIC DNA]</scope>
    <source>
        <strain evidence="2">JMC-PN-2008</strain>
    </source>
</reference>
<dbReference type="Proteomes" id="UP001346869">
    <property type="component" value="Unassembled WGS sequence"/>
</dbReference>
<gene>
    <name evidence="2" type="ORF">PBY51_024151</name>
</gene>
<protein>
    <submittedName>
        <fullName evidence="2">Uncharacterized protein</fullName>
    </submittedName>
</protein>
<keyword evidence="1" id="KW-0472">Membrane</keyword>
<organism evidence="2 3">
    <name type="scientific">Eleginops maclovinus</name>
    <name type="common">Patagonian blennie</name>
    <name type="synonym">Eleginus maclovinus</name>
    <dbReference type="NCBI Taxonomy" id="56733"/>
    <lineage>
        <taxon>Eukaryota</taxon>
        <taxon>Metazoa</taxon>
        <taxon>Chordata</taxon>
        <taxon>Craniata</taxon>
        <taxon>Vertebrata</taxon>
        <taxon>Euteleostomi</taxon>
        <taxon>Actinopterygii</taxon>
        <taxon>Neopterygii</taxon>
        <taxon>Teleostei</taxon>
        <taxon>Neoteleostei</taxon>
        <taxon>Acanthomorphata</taxon>
        <taxon>Eupercaria</taxon>
        <taxon>Perciformes</taxon>
        <taxon>Notothenioidei</taxon>
        <taxon>Eleginopidae</taxon>
        <taxon>Eleginops</taxon>
    </lineage>
</organism>
<comment type="caution">
    <text evidence="2">The sequence shown here is derived from an EMBL/GenBank/DDBJ whole genome shotgun (WGS) entry which is preliminary data.</text>
</comment>
<keyword evidence="3" id="KW-1185">Reference proteome</keyword>
<keyword evidence="1" id="KW-0812">Transmembrane</keyword>
<evidence type="ECO:0000313" key="3">
    <source>
        <dbReference type="Proteomes" id="UP001346869"/>
    </source>
</evidence>
<evidence type="ECO:0000256" key="1">
    <source>
        <dbReference type="SAM" id="Phobius"/>
    </source>
</evidence>
<dbReference type="EMBL" id="JAUZQC010000006">
    <property type="protein sequence ID" value="KAK5869435.1"/>
    <property type="molecule type" value="Genomic_DNA"/>
</dbReference>